<dbReference type="PANTHER" id="PTHR46925">
    <property type="entry name" value="G-PROTEIN COUPLED RECEPTOR TKR-1-RELATED"/>
    <property type="match status" value="1"/>
</dbReference>
<evidence type="ECO:0000256" key="1">
    <source>
        <dbReference type="ARBA" id="ARBA00004651"/>
    </source>
</evidence>
<protein>
    <recommendedName>
        <fullName evidence="13">G-protein coupled receptors family 1 profile domain-containing protein</fullName>
    </recommendedName>
</protein>
<dbReference type="InterPro" id="IPR000276">
    <property type="entry name" value="GPCR_Rhodpsn"/>
</dbReference>
<keyword evidence="4 10" id="KW-1133">Transmembrane helix</keyword>
<evidence type="ECO:0008006" key="13">
    <source>
        <dbReference type="Google" id="ProtNLM"/>
    </source>
</evidence>
<keyword evidence="6 10" id="KW-0472">Membrane</keyword>
<dbReference type="GO" id="GO:1902093">
    <property type="term" value="P:positive regulation of flagellated sperm motility"/>
    <property type="evidence" value="ECO:0007669"/>
    <property type="project" value="TreeGrafter"/>
</dbReference>
<feature type="transmembrane region" description="Helical" evidence="10">
    <location>
        <begin position="82"/>
        <end position="102"/>
    </location>
</feature>
<dbReference type="OrthoDB" id="5981855at2759"/>
<name>A0A2G9PMF2_AQUCT</name>
<keyword evidence="5" id="KW-0297">G-protein coupled receptor</keyword>
<keyword evidence="7" id="KW-0449">Lipoprotein</keyword>
<evidence type="ECO:0000256" key="8">
    <source>
        <dbReference type="ARBA" id="ARBA00023170"/>
    </source>
</evidence>
<evidence type="ECO:0000256" key="2">
    <source>
        <dbReference type="ARBA" id="ARBA00022475"/>
    </source>
</evidence>
<evidence type="ECO:0000256" key="9">
    <source>
        <dbReference type="ARBA" id="ARBA00023224"/>
    </source>
</evidence>
<evidence type="ECO:0000256" key="4">
    <source>
        <dbReference type="ARBA" id="ARBA00022989"/>
    </source>
</evidence>
<dbReference type="InterPro" id="IPR001681">
    <property type="entry name" value="Neurokn_rcpt"/>
</dbReference>
<gene>
    <name evidence="11" type="ORF">AB205_0119960</name>
</gene>
<dbReference type="GO" id="GO:0016496">
    <property type="term" value="F:substance P receptor activity"/>
    <property type="evidence" value="ECO:0007669"/>
    <property type="project" value="TreeGrafter"/>
</dbReference>
<keyword evidence="2" id="KW-1003">Cell membrane</keyword>
<dbReference type="Gene3D" id="1.20.1070.10">
    <property type="entry name" value="Rhodopsin 7-helix transmembrane proteins"/>
    <property type="match status" value="1"/>
</dbReference>
<keyword evidence="12" id="KW-1185">Reference proteome</keyword>
<dbReference type="GO" id="GO:0005886">
    <property type="term" value="C:plasma membrane"/>
    <property type="evidence" value="ECO:0007669"/>
    <property type="project" value="UniProtKB-SubCell"/>
</dbReference>
<dbReference type="GO" id="GO:0097225">
    <property type="term" value="C:sperm midpiece"/>
    <property type="evidence" value="ECO:0007669"/>
    <property type="project" value="TreeGrafter"/>
</dbReference>
<organism evidence="11 12">
    <name type="scientific">Aquarana catesbeiana</name>
    <name type="common">American bullfrog</name>
    <name type="synonym">Rana catesbeiana</name>
    <dbReference type="NCBI Taxonomy" id="8400"/>
    <lineage>
        <taxon>Eukaryota</taxon>
        <taxon>Metazoa</taxon>
        <taxon>Chordata</taxon>
        <taxon>Craniata</taxon>
        <taxon>Vertebrata</taxon>
        <taxon>Euteleostomi</taxon>
        <taxon>Amphibia</taxon>
        <taxon>Batrachia</taxon>
        <taxon>Anura</taxon>
        <taxon>Neobatrachia</taxon>
        <taxon>Ranoidea</taxon>
        <taxon>Ranidae</taxon>
        <taxon>Aquarana</taxon>
    </lineage>
</organism>
<evidence type="ECO:0000313" key="12">
    <source>
        <dbReference type="Proteomes" id="UP000228934"/>
    </source>
</evidence>
<dbReference type="SUPFAM" id="SSF81321">
    <property type="entry name" value="Family A G protein-coupled receptor-like"/>
    <property type="match status" value="1"/>
</dbReference>
<keyword evidence="7" id="KW-0564">Palmitate</keyword>
<evidence type="ECO:0000256" key="3">
    <source>
        <dbReference type="ARBA" id="ARBA00022692"/>
    </source>
</evidence>
<reference evidence="12" key="1">
    <citation type="journal article" date="2017" name="Nat. Commun.">
        <title>The North American bullfrog draft genome provides insight into hormonal regulation of long noncoding RNA.</title>
        <authorList>
            <person name="Hammond S.A."/>
            <person name="Warren R.L."/>
            <person name="Vandervalk B.P."/>
            <person name="Kucuk E."/>
            <person name="Khan H."/>
            <person name="Gibb E.A."/>
            <person name="Pandoh P."/>
            <person name="Kirk H."/>
            <person name="Zhao Y."/>
            <person name="Jones M."/>
            <person name="Mungall A.J."/>
            <person name="Coope R."/>
            <person name="Pleasance S."/>
            <person name="Moore R.A."/>
            <person name="Holt R.A."/>
            <person name="Round J.M."/>
            <person name="Ohora S."/>
            <person name="Walle B.V."/>
            <person name="Veldhoen N."/>
            <person name="Helbing C.C."/>
            <person name="Birol I."/>
        </authorList>
    </citation>
    <scope>NUCLEOTIDE SEQUENCE [LARGE SCALE GENOMIC DNA]</scope>
</reference>
<evidence type="ECO:0000313" key="11">
    <source>
        <dbReference type="EMBL" id="PIO04509.1"/>
    </source>
</evidence>
<keyword evidence="8" id="KW-0675">Receptor</keyword>
<evidence type="ECO:0000256" key="7">
    <source>
        <dbReference type="ARBA" id="ARBA00023139"/>
    </source>
</evidence>
<comment type="subcellular location">
    <subcellularLocation>
        <location evidence="1">Cell membrane</location>
        <topology evidence="1">Multi-pass membrane protein</topology>
    </subcellularLocation>
</comment>
<dbReference type="PANTHER" id="PTHR46925:SF4">
    <property type="entry name" value="SUBSTANCE-P RECEPTOR"/>
    <property type="match status" value="1"/>
</dbReference>
<sequence length="241" mass="27627">MGTTPESTWSLPELFMVKIELCSLHSQAAAHMTGSRSVFSPMLQRSKVLTAIHSSALDVMMSRYMAIIHPLKPRLSATATKIVICVIWSFSFCMAFPLGYYADVYPMEGGDICYLNWPDSEENRKYEQVIFRQQMFDGSLLSEILTMCRLHQTFSVGISDKQNLRSGSQIFRQQNPLSEISIVCTQFRCTKFYACSESSRIGALAIELNFSRLVVRLVRHRVLDVRNFRQHLCDRVYARQV</sequence>
<dbReference type="EMBL" id="KV922727">
    <property type="protein sequence ID" value="PIO04509.1"/>
    <property type="molecule type" value="Genomic_DNA"/>
</dbReference>
<dbReference type="Pfam" id="PF00001">
    <property type="entry name" value="7tm_1"/>
    <property type="match status" value="1"/>
</dbReference>
<proteinExistence type="predicted"/>
<evidence type="ECO:0000256" key="10">
    <source>
        <dbReference type="SAM" id="Phobius"/>
    </source>
</evidence>
<evidence type="ECO:0000256" key="6">
    <source>
        <dbReference type="ARBA" id="ARBA00023136"/>
    </source>
</evidence>
<evidence type="ECO:0000256" key="5">
    <source>
        <dbReference type="ARBA" id="ARBA00023040"/>
    </source>
</evidence>
<dbReference type="AlphaFoldDB" id="A0A2G9PMF2"/>
<dbReference type="Proteomes" id="UP000228934">
    <property type="component" value="Unassembled WGS sequence"/>
</dbReference>
<accession>A0A2G9PMF2</accession>
<keyword evidence="3 10" id="KW-0812">Transmembrane</keyword>
<keyword evidence="9" id="KW-0807">Transducer</keyword>